<dbReference type="AlphaFoldDB" id="A0AAD9Q3I3"/>
<gene>
    <name evidence="2" type="ORF">P5673_024438</name>
</gene>
<dbReference type="InterPro" id="IPR043502">
    <property type="entry name" value="DNA/RNA_pol_sf"/>
</dbReference>
<dbReference type="Pfam" id="PF17921">
    <property type="entry name" value="Integrase_H2C2"/>
    <property type="match status" value="1"/>
</dbReference>
<dbReference type="Gene3D" id="3.10.10.10">
    <property type="entry name" value="HIV Type 1 Reverse Transcriptase, subunit A, domain 1"/>
    <property type="match status" value="1"/>
</dbReference>
<dbReference type="EMBL" id="JARQWQ010000072">
    <property type="protein sequence ID" value="KAK2554092.1"/>
    <property type="molecule type" value="Genomic_DNA"/>
</dbReference>
<dbReference type="InterPro" id="IPR043128">
    <property type="entry name" value="Rev_trsase/Diguanyl_cyclase"/>
</dbReference>
<protein>
    <recommendedName>
        <fullName evidence="1">Integrase zinc-binding domain-containing protein</fullName>
    </recommendedName>
</protein>
<evidence type="ECO:0000313" key="3">
    <source>
        <dbReference type="Proteomes" id="UP001249851"/>
    </source>
</evidence>
<dbReference type="InterPro" id="IPR041588">
    <property type="entry name" value="Integrase_H2C2"/>
</dbReference>
<dbReference type="PANTHER" id="PTHR47331">
    <property type="entry name" value="PHD-TYPE DOMAIN-CONTAINING PROTEIN"/>
    <property type="match status" value="1"/>
</dbReference>
<proteinExistence type="predicted"/>
<accession>A0AAD9Q3I3</accession>
<comment type="caution">
    <text evidence="2">The sequence shown here is derived from an EMBL/GenBank/DDBJ whole genome shotgun (WGS) entry which is preliminary data.</text>
</comment>
<evidence type="ECO:0000259" key="1">
    <source>
        <dbReference type="Pfam" id="PF17921"/>
    </source>
</evidence>
<reference evidence="2" key="1">
    <citation type="journal article" date="2023" name="G3 (Bethesda)">
        <title>Whole genome assembly and annotation of the endangered Caribbean coral Acropora cervicornis.</title>
        <authorList>
            <person name="Selwyn J.D."/>
            <person name="Vollmer S.V."/>
        </authorList>
    </citation>
    <scope>NUCLEOTIDE SEQUENCE</scope>
    <source>
        <strain evidence="2">K2</strain>
    </source>
</reference>
<evidence type="ECO:0000313" key="2">
    <source>
        <dbReference type="EMBL" id="KAK2554092.1"/>
    </source>
</evidence>
<dbReference type="Pfam" id="PF05380">
    <property type="entry name" value="Peptidase_A17"/>
    <property type="match status" value="1"/>
</dbReference>
<feature type="domain" description="Integrase zinc-binding" evidence="1">
    <location>
        <begin position="887"/>
        <end position="939"/>
    </location>
</feature>
<reference evidence="2" key="2">
    <citation type="journal article" date="2023" name="Science">
        <title>Genomic signatures of disease resistance in endangered staghorn corals.</title>
        <authorList>
            <person name="Vollmer S.V."/>
            <person name="Selwyn J.D."/>
            <person name="Despard B.A."/>
            <person name="Roesel C.L."/>
        </authorList>
    </citation>
    <scope>NUCLEOTIDE SEQUENCE</scope>
    <source>
        <strain evidence="2">K2</strain>
    </source>
</reference>
<dbReference type="SUPFAM" id="SSF56672">
    <property type="entry name" value="DNA/RNA polymerases"/>
    <property type="match status" value="1"/>
</dbReference>
<name>A0AAD9Q3I3_ACRCE</name>
<dbReference type="Gene3D" id="3.30.70.270">
    <property type="match status" value="1"/>
</dbReference>
<dbReference type="Proteomes" id="UP001249851">
    <property type="component" value="Unassembled WGS sequence"/>
</dbReference>
<keyword evidence="3" id="KW-1185">Reference proteome</keyword>
<organism evidence="2 3">
    <name type="scientific">Acropora cervicornis</name>
    <name type="common">Staghorn coral</name>
    <dbReference type="NCBI Taxonomy" id="6130"/>
    <lineage>
        <taxon>Eukaryota</taxon>
        <taxon>Metazoa</taxon>
        <taxon>Cnidaria</taxon>
        <taxon>Anthozoa</taxon>
        <taxon>Hexacorallia</taxon>
        <taxon>Scleractinia</taxon>
        <taxon>Astrocoeniina</taxon>
        <taxon>Acroporidae</taxon>
        <taxon>Acropora</taxon>
    </lineage>
</organism>
<dbReference type="InterPro" id="IPR008042">
    <property type="entry name" value="Retrotrans_Pao"/>
</dbReference>
<dbReference type="PANTHER" id="PTHR47331:SF1">
    <property type="entry name" value="GAG-LIKE PROTEIN"/>
    <property type="match status" value="1"/>
</dbReference>
<dbReference type="Gene3D" id="1.10.340.70">
    <property type="match status" value="1"/>
</dbReference>
<sequence>MYHAHRDDNKQRGCMYCRENHKAVECNKITNLSDRRQFCSISVYVSIAYLVAIVRHTVPANRPVNIVASVTTRRFVKQLTRQTNIKSHGVALTTNQNGEGLFPVVIVEVNGIKCRALIHSGAGSSYASAKLIELLRMKPAEMQTKRIDMLLSSRQARLEVYDLELKSVDHQFSLSVKATKVNKTELLSIENPNYHVLIERYAHLNGVKVHNYDTKASLPVHFVLGSWEYARIKTETKPRIGKENDPIAELTKFGWFLMSSGKEFDKNTMLLTQTSQSDYENLCRLDLLGLRDVTDHDQSIVFDEFKERLTRSPEGWYETTLPWKANHPPLPSNKDGSLKRLHSLNRKLQREGLTEEYNAIIKEQLAEGVIEKAPPVSQSKEFYIPHKGVVRKTAETTKMRIIYGASAPATPDSPSLNDCLHPGPALQNRLWDILIQQRGYPLLLVGDIKKAFLQIRIHESERDALRFHWRPSHLSDVETYRFTRVLLGLAPSPFLLGGVLECHLDAWAKKYPKETKHLRRSFYFDDLLSGGQDVQQARTRKEVATEIMNDASFELHKWHSNEPQRSYAKKQLQAQSSESKLLGVKWNKEEDTITVQFPEVGSKPTKQEVLAKLANVYDPLGLASPSVLQGKQIFRRICDAKVSWDSPIPEALRTQFQRWEESLPAEVTTSRPIAPHHEAVYSLELCAFGDASTHGVGSAVYSVVRQRGGITQTPVTGKARLAKKDLTTPTLELVSAHMAANLVINVKNVLKDLPEPTIYGWLDSRVALHWILGNGQYRQFVANRVCKIREHPEIRWRYVPTSDNPANLASRGGQVTNAELWWNGPVWLSDPEKWPDNPVTAKSPASEEEAKTIKETNLNLVPNEDGVLECHGPIQGKHPVYLPADATFTRKLVQQIHAETLHGGVSLTMAAIREKYWIPTLRKLVKSVRSTCWGCKRFRALPVRAPPPGLLPKERTDIRGAFEFVKGCTFGTSHEPRNYYILAMSETANSKTGTPECDLFGQRKHVCQSGQWLTQRSPQPPEEPAWQIKNKDLRRRAKFLKSCKDQLWNRWQREYFTSLRERHNLVHKETKYQVKV</sequence>